<evidence type="ECO:0000313" key="2">
    <source>
        <dbReference type="EMBL" id="MST34301.1"/>
    </source>
</evidence>
<dbReference type="SMART" id="SM00450">
    <property type="entry name" value="RHOD"/>
    <property type="match status" value="1"/>
</dbReference>
<accession>A0ABW9QY88</accession>
<dbReference type="Proteomes" id="UP000437736">
    <property type="component" value="Unassembled WGS sequence"/>
</dbReference>
<dbReference type="Gene3D" id="3.40.250.10">
    <property type="entry name" value="Rhodanese-like domain"/>
    <property type="match status" value="1"/>
</dbReference>
<protein>
    <submittedName>
        <fullName evidence="2">Rhodanese-like domain-containing protein</fullName>
    </submittedName>
</protein>
<comment type="caution">
    <text evidence="2">The sequence shown here is derived from an EMBL/GenBank/DDBJ whole genome shotgun (WGS) entry which is preliminary data.</text>
</comment>
<dbReference type="PANTHER" id="PTHR43031:SF1">
    <property type="entry name" value="PYRIDINE NUCLEOTIDE-DISULPHIDE OXIDOREDUCTASE"/>
    <property type="match status" value="1"/>
</dbReference>
<dbReference type="InterPro" id="IPR001763">
    <property type="entry name" value="Rhodanese-like_dom"/>
</dbReference>
<proteinExistence type="predicted"/>
<organism evidence="2 3">
    <name type="scientific">Acidiferrimicrobium australe</name>
    <dbReference type="NCBI Taxonomy" id="2664430"/>
    <lineage>
        <taxon>Bacteria</taxon>
        <taxon>Bacillati</taxon>
        <taxon>Actinomycetota</taxon>
        <taxon>Acidimicrobiia</taxon>
        <taxon>Acidimicrobiales</taxon>
        <taxon>Acidimicrobiaceae</taxon>
        <taxon>Acidiferrimicrobium</taxon>
    </lineage>
</organism>
<evidence type="ECO:0000313" key="3">
    <source>
        <dbReference type="Proteomes" id="UP000437736"/>
    </source>
</evidence>
<dbReference type="EMBL" id="WJHE01000936">
    <property type="protein sequence ID" value="MST34301.1"/>
    <property type="molecule type" value="Genomic_DNA"/>
</dbReference>
<name>A0ABW9QY88_9ACTN</name>
<keyword evidence="3" id="KW-1185">Reference proteome</keyword>
<feature type="domain" description="Rhodanese" evidence="1">
    <location>
        <begin position="18"/>
        <end position="105"/>
    </location>
</feature>
<evidence type="ECO:0000259" key="1">
    <source>
        <dbReference type="PROSITE" id="PS50206"/>
    </source>
</evidence>
<dbReference type="Pfam" id="PF00581">
    <property type="entry name" value="Rhodanese"/>
    <property type="match status" value="1"/>
</dbReference>
<dbReference type="PANTHER" id="PTHR43031">
    <property type="entry name" value="FAD-DEPENDENT OXIDOREDUCTASE"/>
    <property type="match status" value="1"/>
</dbReference>
<dbReference type="InterPro" id="IPR036873">
    <property type="entry name" value="Rhodanese-like_dom_sf"/>
</dbReference>
<gene>
    <name evidence="2" type="ORF">GHK86_16425</name>
</gene>
<dbReference type="CDD" id="cd00158">
    <property type="entry name" value="RHOD"/>
    <property type="match status" value="1"/>
</dbReference>
<dbReference type="PROSITE" id="PS50206">
    <property type="entry name" value="RHODANESE_3"/>
    <property type="match status" value="1"/>
</dbReference>
<reference evidence="2 3" key="1">
    <citation type="submission" date="2019-11" db="EMBL/GenBank/DDBJ databases">
        <title>Acidiferrimicrobium australis gen. nov., sp. nov., an acidophilic and obligately heterotrophic, member of the Actinobacteria that catalyses dissimilatory oxido- reduction of iron isolated from metal-rich acidic water in Chile.</title>
        <authorList>
            <person name="Gonzalez D."/>
            <person name="Huber K."/>
            <person name="Hedrich S."/>
            <person name="Rojas-Villalobos C."/>
            <person name="Quatrini R."/>
            <person name="Dinamarca M.A."/>
            <person name="Schwarz A."/>
            <person name="Canales C."/>
            <person name="Nancucheo I."/>
        </authorList>
    </citation>
    <scope>NUCLEOTIDE SEQUENCE [LARGE SCALE GENOMIC DNA]</scope>
    <source>
        <strain evidence="2 3">USS-CCA1</strain>
    </source>
</reference>
<dbReference type="SUPFAM" id="SSF52821">
    <property type="entry name" value="Rhodanese/Cell cycle control phosphatase"/>
    <property type="match status" value="1"/>
</dbReference>
<dbReference type="InterPro" id="IPR050229">
    <property type="entry name" value="GlpE_sulfurtransferase"/>
</dbReference>
<sequence length="110" mass="11125">MPAADDLEIDLDAFADAHAQGATVLDVRNPDEYEAAHVAGAVLIPLGELAARQEEIPAADPLFVICAAGGRSLQATRALLDAGYAAVSVAGGTNGWLAAGRPVVTGPTPH</sequence>